<evidence type="ECO:0000256" key="3">
    <source>
        <dbReference type="SAM" id="Phobius"/>
    </source>
</evidence>
<keyword evidence="2 3" id="KW-0472">Membrane</keyword>
<dbReference type="GO" id="GO:0016020">
    <property type="term" value="C:membrane"/>
    <property type="evidence" value="ECO:0007669"/>
    <property type="project" value="InterPro"/>
</dbReference>
<dbReference type="PANTHER" id="PTHR22550">
    <property type="entry name" value="SPORE GERMINATION PROTEIN"/>
    <property type="match status" value="1"/>
</dbReference>
<sequence length="457" mass="51032">MDMGGKQSDKILDWLQEKLRKHSDMVYREVKHGETQVRILYLNSLIDEKSIHEKIIQPLYALGDEQAYRGYVRFLPVSRPLSDDRQTIMNGILFGFAFLMLGSDELFLLDVHHVQNKTIHKATIETVIQGPQNALSEDIAINVGLIRARYRQVSLRFEQETAGKLSQTGIGMLYDENLVNPQVLENVKKAIQGVKVEVLQGAGQLQKHLTKKKRSLFPIMMITERPDRVAFNLSQGKVVMLIQGTPFALIAPSTFYDFFSSMEDIYQSYWIKKSLIVIRYLGLFISVLLPSMYVALTAYNPEVFRVQLALSIAGSRIGVPFPAFVEVLFMLLMMELLTEASVRLPKTIGSTAATVGGLILGQAATEAGLVSNIMIIIVAAVAIANFVIPITAMGFAMRFVKYGIFACTVAFGVIGMILGMTGLIIYLVHLDSFGEPYFKMYYAPTPEEIPRKPKGGD</sequence>
<dbReference type="InterPro" id="IPR050768">
    <property type="entry name" value="UPF0353/GerABKA_families"/>
</dbReference>
<dbReference type="GO" id="GO:0009847">
    <property type="term" value="P:spore germination"/>
    <property type="evidence" value="ECO:0007669"/>
    <property type="project" value="InterPro"/>
</dbReference>
<dbReference type="PIRSF" id="PIRSF005690">
    <property type="entry name" value="GerBA"/>
    <property type="match status" value="1"/>
</dbReference>
<comment type="similarity">
    <text evidence="1">Belongs to the GerABKA family.</text>
</comment>
<evidence type="ECO:0000256" key="2">
    <source>
        <dbReference type="ARBA" id="ARBA00023136"/>
    </source>
</evidence>
<evidence type="ECO:0000313" key="5">
    <source>
        <dbReference type="Proteomes" id="UP001139534"/>
    </source>
</evidence>
<dbReference type="Proteomes" id="UP001139534">
    <property type="component" value="Unassembled WGS sequence"/>
</dbReference>
<proteinExistence type="inferred from homology"/>
<feature type="transmembrane region" description="Helical" evidence="3">
    <location>
        <begin position="344"/>
        <end position="363"/>
    </location>
</feature>
<dbReference type="RefSeq" id="WP_248551781.1">
    <property type="nucleotide sequence ID" value="NZ_JALPRK010000008.1"/>
</dbReference>
<accession>A0A9X1Y5H7</accession>
<protein>
    <submittedName>
        <fullName evidence="4">Spore germination protein</fullName>
    </submittedName>
</protein>
<name>A0A9X1Y5H7_9BACL</name>
<feature type="transmembrane region" description="Helical" evidence="3">
    <location>
        <begin position="319"/>
        <end position="337"/>
    </location>
</feature>
<dbReference type="PANTHER" id="PTHR22550:SF5">
    <property type="entry name" value="LEUCINE ZIPPER PROTEIN 4"/>
    <property type="match status" value="1"/>
</dbReference>
<feature type="transmembrane region" description="Helical" evidence="3">
    <location>
        <begin position="369"/>
        <end position="390"/>
    </location>
</feature>
<gene>
    <name evidence="4" type="ORF">M0651_10925</name>
</gene>
<dbReference type="InterPro" id="IPR004995">
    <property type="entry name" value="Spore_Ger"/>
</dbReference>
<dbReference type="Pfam" id="PF03323">
    <property type="entry name" value="GerA"/>
    <property type="match status" value="1"/>
</dbReference>
<dbReference type="EMBL" id="JALPRK010000008">
    <property type="protein sequence ID" value="MCK8487687.1"/>
    <property type="molecule type" value="Genomic_DNA"/>
</dbReference>
<comment type="caution">
    <text evidence="4">The sequence shown here is derived from an EMBL/GenBank/DDBJ whole genome shotgun (WGS) entry which is preliminary data.</text>
</comment>
<keyword evidence="5" id="KW-1185">Reference proteome</keyword>
<keyword evidence="3" id="KW-0812">Transmembrane</keyword>
<feature type="transmembrane region" description="Helical" evidence="3">
    <location>
        <begin position="280"/>
        <end position="299"/>
    </location>
</feature>
<evidence type="ECO:0000256" key="1">
    <source>
        <dbReference type="ARBA" id="ARBA00005278"/>
    </source>
</evidence>
<evidence type="ECO:0000313" key="4">
    <source>
        <dbReference type="EMBL" id="MCK8487687.1"/>
    </source>
</evidence>
<reference evidence="4" key="1">
    <citation type="submission" date="2022-04" db="EMBL/GenBank/DDBJ databases">
        <authorList>
            <person name="Seo M.-J."/>
        </authorList>
    </citation>
    <scope>NUCLEOTIDE SEQUENCE</scope>
    <source>
        <strain evidence="4">MBLB2552</strain>
    </source>
</reference>
<dbReference type="AlphaFoldDB" id="A0A9X1Y5H7"/>
<keyword evidence="3" id="KW-1133">Transmembrane helix</keyword>
<organism evidence="4 5">
    <name type="scientific">Paenibacillus mellifer</name>
    <dbReference type="NCBI Taxonomy" id="2937794"/>
    <lineage>
        <taxon>Bacteria</taxon>
        <taxon>Bacillati</taxon>
        <taxon>Bacillota</taxon>
        <taxon>Bacilli</taxon>
        <taxon>Bacillales</taxon>
        <taxon>Paenibacillaceae</taxon>
        <taxon>Paenibacillus</taxon>
    </lineage>
</organism>
<feature type="transmembrane region" description="Helical" evidence="3">
    <location>
        <begin position="402"/>
        <end position="428"/>
    </location>
</feature>